<dbReference type="EMBL" id="BOPF01000008">
    <property type="protein sequence ID" value="GIJ45738.1"/>
    <property type="molecule type" value="Genomic_DNA"/>
</dbReference>
<evidence type="ECO:0000259" key="3">
    <source>
        <dbReference type="SMART" id="SM00563"/>
    </source>
</evidence>
<dbReference type="GO" id="GO:0006654">
    <property type="term" value="P:phosphatidic acid biosynthetic process"/>
    <property type="evidence" value="ECO:0007669"/>
    <property type="project" value="TreeGrafter"/>
</dbReference>
<keyword evidence="1" id="KW-0808">Transferase</keyword>
<keyword evidence="5" id="KW-1185">Reference proteome</keyword>
<protein>
    <submittedName>
        <fullName evidence="4">1-acyl-sn-glycerol-3-phosphate acyltransferase</fullName>
    </submittedName>
</protein>
<dbReference type="PANTHER" id="PTHR10434:SF55">
    <property type="entry name" value="POSSIBLE ACYLTRANSFERASE"/>
    <property type="match status" value="1"/>
</dbReference>
<dbReference type="CDD" id="cd07989">
    <property type="entry name" value="LPLAT_AGPAT-like"/>
    <property type="match status" value="1"/>
</dbReference>
<accession>A0A8J3YKF2</accession>
<evidence type="ECO:0000313" key="5">
    <source>
        <dbReference type="Proteomes" id="UP000619260"/>
    </source>
</evidence>
<keyword evidence="2 4" id="KW-0012">Acyltransferase</keyword>
<reference evidence="4" key="1">
    <citation type="submission" date="2021-01" db="EMBL/GenBank/DDBJ databases">
        <title>Whole genome shotgun sequence of Virgisporangium aliadipatigenens NBRC 105644.</title>
        <authorList>
            <person name="Komaki H."/>
            <person name="Tamura T."/>
        </authorList>
    </citation>
    <scope>NUCLEOTIDE SEQUENCE</scope>
    <source>
        <strain evidence="4">NBRC 105644</strain>
    </source>
</reference>
<feature type="domain" description="Phospholipid/glycerol acyltransferase" evidence="3">
    <location>
        <begin position="36"/>
        <end position="155"/>
    </location>
</feature>
<name>A0A8J3YKF2_9ACTN</name>
<evidence type="ECO:0000256" key="1">
    <source>
        <dbReference type="ARBA" id="ARBA00022679"/>
    </source>
</evidence>
<dbReference type="AlphaFoldDB" id="A0A8J3YKF2"/>
<dbReference type="GO" id="GO:0003841">
    <property type="term" value="F:1-acylglycerol-3-phosphate O-acyltransferase activity"/>
    <property type="evidence" value="ECO:0007669"/>
    <property type="project" value="TreeGrafter"/>
</dbReference>
<dbReference type="PANTHER" id="PTHR10434">
    <property type="entry name" value="1-ACYL-SN-GLYCEROL-3-PHOSPHATE ACYLTRANSFERASE"/>
    <property type="match status" value="1"/>
</dbReference>
<dbReference type="Pfam" id="PF01553">
    <property type="entry name" value="Acyltransferase"/>
    <property type="match status" value="1"/>
</dbReference>
<comment type="caution">
    <text evidence="4">The sequence shown here is derived from an EMBL/GenBank/DDBJ whole genome shotgun (WGS) entry which is preliminary data.</text>
</comment>
<organism evidence="4 5">
    <name type="scientific">Virgisporangium aliadipatigenens</name>
    <dbReference type="NCBI Taxonomy" id="741659"/>
    <lineage>
        <taxon>Bacteria</taxon>
        <taxon>Bacillati</taxon>
        <taxon>Actinomycetota</taxon>
        <taxon>Actinomycetes</taxon>
        <taxon>Micromonosporales</taxon>
        <taxon>Micromonosporaceae</taxon>
        <taxon>Virgisporangium</taxon>
    </lineage>
</organism>
<gene>
    <name evidence="4" type="ORF">Val02_26240</name>
</gene>
<dbReference type="Proteomes" id="UP000619260">
    <property type="component" value="Unassembled WGS sequence"/>
</dbReference>
<sequence length="236" mass="26218">MGFWQRFAAVIVRPVMIMWTRRTWRGAEHIPATGPVIIVANHLSHADPLVASHFIYSAAERWPQFLAKASLFSAPVIGPLLKRVRQIPVYRNSTDAAKALEAAVTAVKSGDLVIIYPEGTTTREPDLWPMRGRTGVARLALATGAPVVPMVMWGPQHIFDPRTHKFSVRPRRPVTVVAGPPMDLSRWTGVPPTAATLNELTDEIMLRLRDMLAEIRGEAAPPLWSPTRAESKKETR</sequence>
<dbReference type="InterPro" id="IPR002123">
    <property type="entry name" value="Plipid/glycerol_acylTrfase"/>
</dbReference>
<evidence type="ECO:0000256" key="2">
    <source>
        <dbReference type="ARBA" id="ARBA00023315"/>
    </source>
</evidence>
<proteinExistence type="predicted"/>
<dbReference type="SMART" id="SM00563">
    <property type="entry name" value="PlsC"/>
    <property type="match status" value="1"/>
</dbReference>
<evidence type="ECO:0000313" key="4">
    <source>
        <dbReference type="EMBL" id="GIJ45738.1"/>
    </source>
</evidence>
<dbReference type="SUPFAM" id="SSF69593">
    <property type="entry name" value="Glycerol-3-phosphate (1)-acyltransferase"/>
    <property type="match status" value="1"/>
</dbReference>
<dbReference type="GO" id="GO:0005886">
    <property type="term" value="C:plasma membrane"/>
    <property type="evidence" value="ECO:0007669"/>
    <property type="project" value="TreeGrafter"/>
</dbReference>